<sequence length="36" mass="3866">MGLADTLSIGNIAKETETPNINRANVLGENRIITIL</sequence>
<dbReference type="RefSeq" id="WP_193918436.1">
    <property type="nucleotide sequence ID" value="NZ_JADEWL010000014.1"/>
</dbReference>
<protein>
    <submittedName>
        <fullName evidence="1">Uncharacterized protein</fullName>
    </submittedName>
</protein>
<accession>A0A8J7EYI2</accession>
<gene>
    <name evidence="1" type="ORF">IQ247_06950</name>
</gene>
<dbReference type="Proteomes" id="UP000620559">
    <property type="component" value="Unassembled WGS sequence"/>
</dbReference>
<keyword evidence="2" id="KW-1185">Reference proteome</keyword>
<evidence type="ECO:0000313" key="2">
    <source>
        <dbReference type="Proteomes" id="UP000620559"/>
    </source>
</evidence>
<organism evidence="1 2">
    <name type="scientific">Plectonema cf. radiosum LEGE 06105</name>
    <dbReference type="NCBI Taxonomy" id="945769"/>
    <lineage>
        <taxon>Bacteria</taxon>
        <taxon>Bacillati</taxon>
        <taxon>Cyanobacteriota</taxon>
        <taxon>Cyanophyceae</taxon>
        <taxon>Oscillatoriophycideae</taxon>
        <taxon>Oscillatoriales</taxon>
        <taxon>Microcoleaceae</taxon>
        <taxon>Plectonema</taxon>
    </lineage>
</organism>
<dbReference type="EMBL" id="JADEWL010000014">
    <property type="protein sequence ID" value="MBE9212451.1"/>
    <property type="molecule type" value="Genomic_DNA"/>
</dbReference>
<comment type="caution">
    <text evidence="1">The sequence shown here is derived from an EMBL/GenBank/DDBJ whole genome shotgun (WGS) entry which is preliminary data.</text>
</comment>
<reference evidence="1" key="1">
    <citation type="submission" date="2020-10" db="EMBL/GenBank/DDBJ databases">
        <authorList>
            <person name="Castelo-Branco R."/>
            <person name="Eusebio N."/>
            <person name="Adriana R."/>
            <person name="Vieira A."/>
            <person name="Brugerolle De Fraissinette N."/>
            <person name="Rezende De Castro R."/>
            <person name="Schneider M.P."/>
            <person name="Vasconcelos V."/>
            <person name="Leao P.N."/>
        </authorList>
    </citation>
    <scope>NUCLEOTIDE SEQUENCE</scope>
    <source>
        <strain evidence="1">LEGE 06105</strain>
    </source>
</reference>
<name>A0A8J7EYI2_9CYAN</name>
<proteinExistence type="predicted"/>
<dbReference type="AlphaFoldDB" id="A0A8J7EYI2"/>
<evidence type="ECO:0000313" key="1">
    <source>
        <dbReference type="EMBL" id="MBE9212451.1"/>
    </source>
</evidence>